<evidence type="ECO:0000313" key="1">
    <source>
        <dbReference type="EMBL" id="QIM10674.1"/>
    </source>
</evidence>
<proteinExistence type="predicted"/>
<reference evidence="1" key="1">
    <citation type="journal article" date="2020" name="J. ISSAAS">
        <title>Lactobacilli and other gastrointestinal microbiota of Peromyscus leucopus, reservoir host for agents of Lyme disease and other zoonoses in North America.</title>
        <authorList>
            <person name="Milovic A."/>
            <person name="Bassam K."/>
            <person name="Shao H."/>
            <person name="Chatzistamou I."/>
            <person name="Tufts D.M."/>
            <person name="Diuk-Wasser M."/>
            <person name="Barbour A.G."/>
        </authorList>
    </citation>
    <scope>NUCLEOTIDE SEQUENCE</scope>
    <source>
        <strain evidence="1">LL90</strain>
    </source>
</reference>
<dbReference type="EMBL" id="MN990732">
    <property type="protein sequence ID" value="QIM10674.1"/>
    <property type="molecule type" value="Genomic_DNA"/>
</dbReference>
<organism evidence="1">
    <name type="scientific">uncultured Alphaproteobacteria bacterium</name>
    <dbReference type="NCBI Taxonomy" id="91750"/>
    <lineage>
        <taxon>Bacteria</taxon>
        <taxon>Pseudomonadati</taxon>
        <taxon>Pseudomonadota</taxon>
        <taxon>Alphaproteobacteria</taxon>
        <taxon>environmental samples</taxon>
    </lineage>
</organism>
<gene>
    <name evidence="1" type="ORF">PlAlph_5660</name>
</gene>
<dbReference type="PROSITE" id="PS51257">
    <property type="entry name" value="PROKAR_LIPOPROTEIN"/>
    <property type="match status" value="1"/>
</dbReference>
<dbReference type="AlphaFoldDB" id="A0A6G8F358"/>
<name>A0A6G8F358_9PROT</name>
<protein>
    <recommendedName>
        <fullName evidence="2">Lipoprotein</fullName>
    </recommendedName>
</protein>
<sequence length="99" mass="11572">MKMSFLCIMLFLSGCCTEANYQRLLNSRLDMEENELIEQAGNPSSVYDTPEKRSLEYKTSNTYCNQYGCFTDWCTTQYMIKDGKVERWSYKGNSCCAYK</sequence>
<evidence type="ECO:0008006" key="2">
    <source>
        <dbReference type="Google" id="ProtNLM"/>
    </source>
</evidence>
<accession>A0A6G8F358</accession>